<dbReference type="InterPro" id="IPR002110">
    <property type="entry name" value="Ankyrin_rpt"/>
</dbReference>
<dbReference type="AlphaFoldDB" id="A0A2N6NZ04"/>
<evidence type="ECO:0000313" key="2">
    <source>
        <dbReference type="EMBL" id="PMB72511.1"/>
    </source>
</evidence>
<accession>A0A2N6NZ04</accession>
<reference evidence="2 3" key="1">
    <citation type="journal article" date="2016" name="Appl. Microbiol. Biotechnol.">
        <title>Characterization of T-DNA insertion mutants with decreased virulence in the entomopathogenic fungus Beauveria bassiana JEF-007.</title>
        <authorList>
            <person name="Kim S."/>
            <person name="Lee S.J."/>
            <person name="Nai Y.S."/>
            <person name="Yu J.S."/>
            <person name="Lee M.R."/>
            <person name="Yang Y.T."/>
            <person name="Kim J.S."/>
        </authorList>
    </citation>
    <scope>NUCLEOTIDE SEQUENCE [LARGE SCALE GENOMIC DNA]</scope>
    <source>
        <strain evidence="2 3">JEF-007</strain>
    </source>
</reference>
<comment type="caution">
    <text evidence="2">The sequence shown here is derived from an EMBL/GenBank/DDBJ whole genome shotgun (WGS) entry which is preliminary data.</text>
</comment>
<dbReference type="Pfam" id="PF13857">
    <property type="entry name" value="Ank_5"/>
    <property type="match status" value="1"/>
</dbReference>
<dbReference type="InterPro" id="IPR036770">
    <property type="entry name" value="Ankyrin_rpt-contain_sf"/>
</dbReference>
<sequence>MAPNPFLLAADNSPSLLPLLRDNPEIAKSQDEHGYSLVHAAASYNHLDLLRALINELNVDVNIKDEDNETALFVVETVGAAKTLVELGVHVQHKGLEGLTAAERIAGDADFPEVAAYLNSLNPGQAVRQTSSGAAALPIGLASPPEGMQVTFGTINEAEVPAEVDSEFQRRIEEFAQRDDFHTPEGQADLRKLVEDAITDRGLGEERSTKPKRFCPGGFRTVISLLPPNPPATASVALIANHDASGQDAMSADAIVDTHEELNSPSQLM</sequence>
<protein>
    <submittedName>
        <fullName evidence="2">Ankyrin repeat-containing protein P1E11.10</fullName>
    </submittedName>
</protein>
<feature type="repeat" description="ANK" evidence="1">
    <location>
        <begin position="33"/>
        <end position="66"/>
    </location>
</feature>
<gene>
    <name evidence="2" type="ORF">BM221_002616</name>
</gene>
<dbReference type="Proteomes" id="UP000235728">
    <property type="component" value="Unassembled WGS sequence"/>
</dbReference>
<evidence type="ECO:0000313" key="3">
    <source>
        <dbReference type="Proteomes" id="UP000235728"/>
    </source>
</evidence>
<dbReference type="OMA" id="CLFVTET"/>
<dbReference type="Gene3D" id="1.25.40.20">
    <property type="entry name" value="Ankyrin repeat-containing domain"/>
    <property type="match status" value="1"/>
</dbReference>
<keyword evidence="1" id="KW-0040">ANK repeat</keyword>
<dbReference type="EMBL" id="MRVG01000002">
    <property type="protein sequence ID" value="PMB72511.1"/>
    <property type="molecule type" value="Genomic_DNA"/>
</dbReference>
<name>A0A2N6NZ04_BEABA</name>
<evidence type="ECO:0000256" key="1">
    <source>
        <dbReference type="PROSITE-ProRule" id="PRU00023"/>
    </source>
</evidence>
<dbReference type="SUPFAM" id="SSF48403">
    <property type="entry name" value="Ankyrin repeat"/>
    <property type="match status" value="1"/>
</dbReference>
<dbReference type="PROSITE" id="PS50088">
    <property type="entry name" value="ANK_REPEAT"/>
    <property type="match status" value="1"/>
</dbReference>
<proteinExistence type="predicted"/>
<organism evidence="2 3">
    <name type="scientific">Beauveria bassiana</name>
    <name type="common">White muscardine disease fungus</name>
    <name type="synonym">Tritirachium shiotae</name>
    <dbReference type="NCBI Taxonomy" id="176275"/>
    <lineage>
        <taxon>Eukaryota</taxon>
        <taxon>Fungi</taxon>
        <taxon>Dikarya</taxon>
        <taxon>Ascomycota</taxon>
        <taxon>Pezizomycotina</taxon>
        <taxon>Sordariomycetes</taxon>
        <taxon>Hypocreomycetidae</taxon>
        <taxon>Hypocreales</taxon>
        <taxon>Cordycipitaceae</taxon>
        <taxon>Beauveria</taxon>
    </lineage>
</organism>